<organism evidence="2 3">
    <name type="scientific">Calocera cornea HHB12733</name>
    <dbReference type="NCBI Taxonomy" id="1353952"/>
    <lineage>
        <taxon>Eukaryota</taxon>
        <taxon>Fungi</taxon>
        <taxon>Dikarya</taxon>
        <taxon>Basidiomycota</taxon>
        <taxon>Agaricomycotina</taxon>
        <taxon>Dacrymycetes</taxon>
        <taxon>Dacrymycetales</taxon>
        <taxon>Dacrymycetaceae</taxon>
        <taxon>Calocera</taxon>
    </lineage>
</organism>
<sequence>MFQFNFSVAADDQDGDAVVDDGPSEADVSQSSTSALADPARDPCREVLLTELVSALPTEVAYTLLAFPGTALLLPRRDFHDARLSSLAATADGELAGEELLEEVFDARSDVRPGRYEGGMKTWEGAGDLVGVLRGLQRPWGSVLEIGCGTAIPTLYLLAQVFASESPAQPERETRVCLQDYNRPVLELVRPPLPTPPLPPNY</sequence>
<dbReference type="InParanoid" id="A0A165E667"/>
<accession>A0A165E667</accession>
<reference evidence="2 3" key="1">
    <citation type="journal article" date="2016" name="Mol. Biol. Evol.">
        <title>Comparative Genomics of Early-Diverging Mushroom-Forming Fungi Provides Insights into the Origins of Lignocellulose Decay Capabilities.</title>
        <authorList>
            <person name="Nagy L.G."/>
            <person name="Riley R."/>
            <person name="Tritt A."/>
            <person name="Adam C."/>
            <person name="Daum C."/>
            <person name="Floudas D."/>
            <person name="Sun H."/>
            <person name="Yadav J.S."/>
            <person name="Pangilinan J."/>
            <person name="Larsson K.H."/>
            <person name="Matsuura K."/>
            <person name="Barry K."/>
            <person name="Labutti K."/>
            <person name="Kuo R."/>
            <person name="Ohm R.A."/>
            <person name="Bhattacharya S.S."/>
            <person name="Shirouzu T."/>
            <person name="Yoshinaga Y."/>
            <person name="Martin F.M."/>
            <person name="Grigoriev I.V."/>
            <person name="Hibbett D.S."/>
        </authorList>
    </citation>
    <scope>NUCLEOTIDE SEQUENCE [LARGE SCALE GENOMIC DNA]</scope>
    <source>
        <strain evidence="2 3">HHB12733</strain>
    </source>
</reference>
<evidence type="ECO:0000256" key="1">
    <source>
        <dbReference type="SAM" id="MobiDB-lite"/>
    </source>
</evidence>
<feature type="region of interest" description="Disordered" evidence="1">
    <location>
        <begin position="13"/>
        <end position="39"/>
    </location>
</feature>
<evidence type="ECO:0008006" key="4">
    <source>
        <dbReference type="Google" id="ProtNLM"/>
    </source>
</evidence>
<keyword evidence="3" id="KW-1185">Reference proteome</keyword>
<dbReference type="OrthoDB" id="1723750at2759"/>
<dbReference type="Proteomes" id="UP000076842">
    <property type="component" value="Unassembled WGS sequence"/>
</dbReference>
<dbReference type="STRING" id="1353952.A0A165E667"/>
<feature type="compositionally biased region" description="Acidic residues" evidence="1">
    <location>
        <begin position="13"/>
        <end position="24"/>
    </location>
</feature>
<dbReference type="InterPro" id="IPR029063">
    <property type="entry name" value="SAM-dependent_MTases_sf"/>
</dbReference>
<dbReference type="EMBL" id="KV424020">
    <property type="protein sequence ID" value="KZT54184.1"/>
    <property type="molecule type" value="Genomic_DNA"/>
</dbReference>
<evidence type="ECO:0000313" key="3">
    <source>
        <dbReference type="Proteomes" id="UP000076842"/>
    </source>
</evidence>
<dbReference type="AlphaFoldDB" id="A0A165E667"/>
<dbReference type="SUPFAM" id="SSF53335">
    <property type="entry name" value="S-adenosyl-L-methionine-dependent methyltransferases"/>
    <property type="match status" value="1"/>
</dbReference>
<proteinExistence type="predicted"/>
<name>A0A165E667_9BASI</name>
<evidence type="ECO:0000313" key="2">
    <source>
        <dbReference type="EMBL" id="KZT54184.1"/>
    </source>
</evidence>
<protein>
    <recommendedName>
        <fullName evidence="4">S-adenosyl-L-methionine-dependent methyltransferase</fullName>
    </recommendedName>
</protein>
<gene>
    <name evidence="2" type="ORF">CALCODRAFT_500215</name>
</gene>
<dbReference type="Gene3D" id="3.40.50.150">
    <property type="entry name" value="Vaccinia Virus protein VP39"/>
    <property type="match status" value="1"/>
</dbReference>